<organism evidence="1 2">
    <name type="scientific">Aspergillus hiratsukae</name>
    <dbReference type="NCBI Taxonomy" id="1194566"/>
    <lineage>
        <taxon>Eukaryota</taxon>
        <taxon>Fungi</taxon>
        <taxon>Dikarya</taxon>
        <taxon>Ascomycota</taxon>
        <taxon>Pezizomycotina</taxon>
        <taxon>Eurotiomycetes</taxon>
        <taxon>Eurotiomycetidae</taxon>
        <taxon>Eurotiales</taxon>
        <taxon>Aspergillaceae</taxon>
        <taxon>Aspergillus</taxon>
        <taxon>Aspergillus subgen. Fumigati</taxon>
    </lineage>
</organism>
<name>A0A8H6P7V9_9EURO</name>
<dbReference type="EMBL" id="JACBAD010002046">
    <property type="protein sequence ID" value="KAF7121539.1"/>
    <property type="molecule type" value="Genomic_DNA"/>
</dbReference>
<dbReference type="Proteomes" id="UP000630445">
    <property type="component" value="Unassembled WGS sequence"/>
</dbReference>
<evidence type="ECO:0000313" key="1">
    <source>
        <dbReference type="EMBL" id="KAF7121539.1"/>
    </source>
</evidence>
<sequence>MVFPSIKRMDQSDLTRSNPILTSAAKGELCNCTLFSALTHQSPVFGDKKPGSSDLTVAGSCAPIWEPAVQVTGNDQNSAVDAPNGDNVPAGNNDAVATGGADAAGGANDTVMNEQLGLPIVKLRMKFFPFEHGGWGGHYAAHPAIMANPDVATVHQQNVVDTLVNAEEAPVAAQVSILWRTRKW</sequence>
<protein>
    <submittedName>
        <fullName evidence="1">Uncharacterized protein</fullName>
    </submittedName>
</protein>
<dbReference type="AlphaFoldDB" id="A0A8H6P7V9"/>
<reference evidence="1" key="1">
    <citation type="submission" date="2020-06" db="EMBL/GenBank/DDBJ databases">
        <title>Draft genome sequences of strains closely related to Aspergillus parafelis and Aspergillus hiratsukae.</title>
        <authorList>
            <person name="Dos Santos R.A.C."/>
            <person name="Rivero-Menendez O."/>
            <person name="Steenwyk J.L."/>
            <person name="Mead M.E."/>
            <person name="Goldman G.H."/>
            <person name="Alastruey-Izquierdo A."/>
            <person name="Rokas A."/>
        </authorList>
    </citation>
    <scope>NUCLEOTIDE SEQUENCE</scope>
    <source>
        <strain evidence="1">CNM-CM5793</strain>
    </source>
</reference>
<accession>A0A8H6P7V9</accession>
<comment type="caution">
    <text evidence="1">The sequence shown here is derived from an EMBL/GenBank/DDBJ whole genome shotgun (WGS) entry which is preliminary data.</text>
</comment>
<keyword evidence="2" id="KW-1185">Reference proteome</keyword>
<proteinExistence type="predicted"/>
<gene>
    <name evidence="1" type="ORF">CNMCM5793_009009</name>
</gene>
<evidence type="ECO:0000313" key="2">
    <source>
        <dbReference type="Proteomes" id="UP000630445"/>
    </source>
</evidence>